<accession>A0A2T2NFQ4</accession>
<evidence type="ECO:0000256" key="1">
    <source>
        <dbReference type="SAM" id="MobiDB-lite"/>
    </source>
</evidence>
<evidence type="ECO:0000313" key="2">
    <source>
        <dbReference type="EMBL" id="PSN63868.1"/>
    </source>
</evidence>
<reference evidence="2 3" key="1">
    <citation type="journal article" date="2018" name="Front. Microbiol.">
        <title>Genome-Wide Analysis of Corynespora cassiicola Leaf Fall Disease Putative Effectors.</title>
        <authorList>
            <person name="Lopez D."/>
            <person name="Ribeiro S."/>
            <person name="Label P."/>
            <person name="Fumanal B."/>
            <person name="Venisse J.S."/>
            <person name="Kohler A."/>
            <person name="de Oliveira R.R."/>
            <person name="Labutti K."/>
            <person name="Lipzen A."/>
            <person name="Lail K."/>
            <person name="Bauer D."/>
            <person name="Ohm R.A."/>
            <person name="Barry K.W."/>
            <person name="Spatafora J."/>
            <person name="Grigoriev I.V."/>
            <person name="Martin F.M."/>
            <person name="Pujade-Renaud V."/>
        </authorList>
    </citation>
    <scope>NUCLEOTIDE SEQUENCE [LARGE SCALE GENOMIC DNA]</scope>
    <source>
        <strain evidence="2 3">Philippines</strain>
    </source>
</reference>
<organism evidence="2 3">
    <name type="scientific">Corynespora cassiicola Philippines</name>
    <dbReference type="NCBI Taxonomy" id="1448308"/>
    <lineage>
        <taxon>Eukaryota</taxon>
        <taxon>Fungi</taxon>
        <taxon>Dikarya</taxon>
        <taxon>Ascomycota</taxon>
        <taxon>Pezizomycotina</taxon>
        <taxon>Dothideomycetes</taxon>
        <taxon>Pleosporomycetidae</taxon>
        <taxon>Pleosporales</taxon>
        <taxon>Corynesporascaceae</taxon>
        <taxon>Corynespora</taxon>
    </lineage>
</organism>
<feature type="region of interest" description="Disordered" evidence="1">
    <location>
        <begin position="28"/>
        <end position="77"/>
    </location>
</feature>
<dbReference type="Proteomes" id="UP000240883">
    <property type="component" value="Unassembled WGS sequence"/>
</dbReference>
<proteinExistence type="predicted"/>
<dbReference type="EMBL" id="KZ678139">
    <property type="protein sequence ID" value="PSN63868.1"/>
    <property type="molecule type" value="Genomic_DNA"/>
</dbReference>
<dbReference type="AlphaFoldDB" id="A0A2T2NFQ4"/>
<feature type="compositionally biased region" description="Basic residues" evidence="1">
    <location>
        <begin position="63"/>
        <end position="75"/>
    </location>
</feature>
<feature type="compositionally biased region" description="Pro residues" evidence="1">
    <location>
        <begin position="44"/>
        <end position="54"/>
    </location>
</feature>
<protein>
    <submittedName>
        <fullName evidence="2">Uncharacterized protein</fullName>
    </submittedName>
</protein>
<keyword evidence="3" id="KW-1185">Reference proteome</keyword>
<gene>
    <name evidence="2" type="ORF">BS50DRAFT_91482</name>
</gene>
<sequence>MAMACRALFRRRRRRLCHPAHVHWERASKPVYTRQAQGNSRPSAPAPAPAPPSTQHPAPSTIRQRHPKAARRRRSSACTSDLRTYSCSHPINTNPRLLVARGVNGSDVHHQPLRRRDISTPVPRCVSPLYKLTAASSTAIEHVPCAREECDSSLRRDDPSRLLRCRPSSRPCSDDRTPLFGQSRAITASAFVVCKWFRSPHIGEQRHVEPISASCPSSQDAVNSLASCMGAILDRLRLLPSSAHQDETRRASSSCVQYILAVAQTPRPRYLYNPVTRR</sequence>
<evidence type="ECO:0000313" key="3">
    <source>
        <dbReference type="Proteomes" id="UP000240883"/>
    </source>
</evidence>
<name>A0A2T2NFQ4_CORCC</name>